<keyword evidence="1" id="KW-0812">Transmembrane</keyword>
<dbReference type="Proteomes" id="UP000092654">
    <property type="component" value="Chromosome"/>
</dbReference>
<dbReference type="Proteomes" id="UP000011746">
    <property type="component" value="Unassembled WGS sequence"/>
</dbReference>
<sequence>MQEVSRYVNNIYKKANPNNPETLELKKETEIHLIDSVKELMTEGYSRKEAFLIATERFGGTEQSNQIIFLMELQEKSFAKKLLNVSIFGILIAITCLIVAMQIGSINDQKFADLGYSILESPNQMTELTNEESLFILGTSFHSNADKTKSLTLTKNNWLPSWVKSELVYSSGNSFVRIQTIDVRVIGVLLFAIGLSIYYTLFAIWGCIKLHNENKLTIKWVLSLTALNILGYSLFLIQKHIVERRMKNAG</sequence>
<dbReference type="NCBIfam" id="NF038403">
    <property type="entry name" value="perm_prefix_1"/>
    <property type="match status" value="1"/>
</dbReference>
<accession>K2FJ48</accession>
<dbReference type="EMBL" id="CP011361">
    <property type="protein sequence ID" value="AKG05448.1"/>
    <property type="molecule type" value="Genomic_DNA"/>
</dbReference>
<reference evidence="3 4" key="1">
    <citation type="journal article" date="2012" name="J. Bacteriol.">
        <title>Draft Genome Sequence of Salimicrobium sp. Strain MJ3, Isolated from Myulchi-Jeot, Korean Fermented Seafood.</title>
        <authorList>
            <person name="Lee S.H."/>
            <person name="Jung J.Y."/>
            <person name="Jeon C.O."/>
        </authorList>
    </citation>
    <scope>NUCLEOTIDE SEQUENCE [LARGE SCALE GENOMIC DNA]</scope>
    <source>
        <strain evidence="3 4">MJ3</strain>
    </source>
</reference>
<dbReference type="RefSeq" id="WP_008591186.1">
    <property type="nucleotide sequence ID" value="NZ_AMPQ01000015.1"/>
</dbReference>
<dbReference type="PATRIC" id="fig|1230341.3.peg.2112"/>
<protein>
    <submittedName>
        <fullName evidence="3">Uncharacterized protein</fullName>
    </submittedName>
</protein>
<gene>
    <name evidence="2" type="ORF">AAV35_012170</name>
    <name evidence="3" type="ORF">MJ3_10331</name>
</gene>
<evidence type="ECO:0000313" key="5">
    <source>
        <dbReference type="Proteomes" id="UP000092654"/>
    </source>
</evidence>
<dbReference type="InterPro" id="IPR047928">
    <property type="entry name" value="Perm_prefix_1"/>
</dbReference>
<dbReference type="EMBL" id="AMPQ01000015">
    <property type="protein sequence ID" value="EKE31086.1"/>
    <property type="molecule type" value="Genomic_DNA"/>
</dbReference>
<dbReference type="KEGG" id="sje:AAV35_012170"/>
<name>K2FJ48_9BACI</name>
<evidence type="ECO:0000256" key="1">
    <source>
        <dbReference type="SAM" id="Phobius"/>
    </source>
</evidence>
<keyword evidence="1" id="KW-0472">Membrane</keyword>
<keyword evidence="4" id="KW-1185">Reference proteome</keyword>
<proteinExistence type="predicted"/>
<feature type="transmembrane region" description="Helical" evidence="1">
    <location>
        <begin position="217"/>
        <end position="237"/>
    </location>
</feature>
<organism evidence="3 4">
    <name type="scientific">Salimicrobium jeotgali</name>
    <dbReference type="NCBI Taxonomy" id="1230341"/>
    <lineage>
        <taxon>Bacteria</taxon>
        <taxon>Bacillati</taxon>
        <taxon>Bacillota</taxon>
        <taxon>Bacilli</taxon>
        <taxon>Bacillales</taxon>
        <taxon>Bacillaceae</taxon>
        <taxon>Salimicrobium</taxon>
    </lineage>
</organism>
<evidence type="ECO:0000313" key="3">
    <source>
        <dbReference type="EMBL" id="EKE31086.1"/>
    </source>
</evidence>
<reference evidence="2" key="3">
    <citation type="submission" date="2016-11" db="EMBL/GenBank/DDBJ databases">
        <title>Salimicrobium jeotgali MJ3, isolated from Myulchi jeot, a traditional Korean fermented seafood.</title>
        <authorList>
            <person name="Kim K.H."/>
            <person name="Jeon C.O."/>
            <person name="Jin H.M."/>
        </authorList>
    </citation>
    <scope>NUCLEOTIDE SEQUENCE</scope>
    <source>
        <strain evidence="2">MJ3</strain>
    </source>
</reference>
<feature type="transmembrane region" description="Helical" evidence="1">
    <location>
        <begin position="82"/>
        <end position="101"/>
    </location>
</feature>
<dbReference type="OrthoDB" id="9816425at2"/>
<evidence type="ECO:0000313" key="4">
    <source>
        <dbReference type="Proteomes" id="UP000011746"/>
    </source>
</evidence>
<dbReference type="eggNOG" id="ENOG5032XPF">
    <property type="taxonomic scope" value="Bacteria"/>
</dbReference>
<dbReference type="STRING" id="1230341.AAV35_012170"/>
<keyword evidence="1" id="KW-1133">Transmembrane helix</keyword>
<evidence type="ECO:0000313" key="2">
    <source>
        <dbReference type="EMBL" id="AKG05448.1"/>
    </source>
</evidence>
<feature type="transmembrane region" description="Helical" evidence="1">
    <location>
        <begin position="185"/>
        <end position="205"/>
    </location>
</feature>
<dbReference type="AlphaFoldDB" id="K2FJ48"/>
<reference evidence="5" key="2">
    <citation type="submission" date="2015-06" db="EMBL/GenBank/DDBJ databases">
        <title>Salimicrobium jeotgali MJ3, isolated from Myulchi jeot, a traditional Korean fermented seafood.</title>
        <authorList>
            <person name="Kim K.H."/>
            <person name="Jeon C.O."/>
            <person name="Jin H.M."/>
        </authorList>
    </citation>
    <scope>NUCLEOTIDE SEQUENCE [LARGE SCALE GENOMIC DNA]</scope>
    <source>
        <strain evidence="5">MJ3</strain>
    </source>
</reference>